<organism evidence="2 3">
    <name type="scientific">Flaviflagellibacter deserti</name>
    <dbReference type="NCBI Taxonomy" id="2267266"/>
    <lineage>
        <taxon>Bacteria</taxon>
        <taxon>Pseudomonadati</taxon>
        <taxon>Pseudomonadota</taxon>
        <taxon>Alphaproteobacteria</taxon>
        <taxon>Hyphomicrobiales</taxon>
        <taxon>Flaviflagellibacter</taxon>
    </lineage>
</organism>
<proteinExistence type="predicted"/>
<dbReference type="EMBL" id="JBHSJF010000005">
    <property type="protein sequence ID" value="MFC5067667.1"/>
    <property type="molecule type" value="Genomic_DNA"/>
</dbReference>
<name>A0ABV9Z0M4_9HYPH</name>
<comment type="caution">
    <text evidence="2">The sequence shown here is derived from an EMBL/GenBank/DDBJ whole genome shotgun (WGS) entry which is preliminary data.</text>
</comment>
<sequence>MRVFRGVAALVAIFGLVLQYGVLVATSPDLFLWMTFKFVSFFTILTNTLIALAFALPLFRPGTLFERPAVRMAVAAYAVVMVVIYAVILAPLEPPHEGANLVANTVLHRVTPALYLFDWLVSRGKGKLRWSDAWKLLIAPLIYGLYTLLHGPLSGFYPYPFFNVPKDGLGQVMLNLAGIVLFFYAVGLVLVAIGHAIAWRMAQIRPPS</sequence>
<evidence type="ECO:0000313" key="3">
    <source>
        <dbReference type="Proteomes" id="UP001595796"/>
    </source>
</evidence>
<dbReference type="Proteomes" id="UP001595796">
    <property type="component" value="Unassembled WGS sequence"/>
</dbReference>
<protein>
    <submittedName>
        <fullName evidence="2">Pr6Pr family membrane protein</fullName>
    </submittedName>
</protein>
<evidence type="ECO:0000256" key="1">
    <source>
        <dbReference type="SAM" id="Phobius"/>
    </source>
</evidence>
<keyword evidence="1" id="KW-1133">Transmembrane helix</keyword>
<evidence type="ECO:0000313" key="2">
    <source>
        <dbReference type="EMBL" id="MFC5067667.1"/>
    </source>
</evidence>
<feature type="transmembrane region" description="Helical" evidence="1">
    <location>
        <begin position="70"/>
        <end position="89"/>
    </location>
</feature>
<accession>A0ABV9Z0M4</accession>
<dbReference type="NCBIfam" id="NF038065">
    <property type="entry name" value="Pr6Pr"/>
    <property type="match status" value="1"/>
</dbReference>
<reference evidence="3" key="1">
    <citation type="journal article" date="2019" name="Int. J. Syst. Evol. Microbiol.">
        <title>The Global Catalogue of Microorganisms (GCM) 10K type strain sequencing project: providing services to taxonomists for standard genome sequencing and annotation.</title>
        <authorList>
            <consortium name="The Broad Institute Genomics Platform"/>
            <consortium name="The Broad Institute Genome Sequencing Center for Infectious Disease"/>
            <person name="Wu L."/>
            <person name="Ma J."/>
        </authorList>
    </citation>
    <scope>NUCLEOTIDE SEQUENCE [LARGE SCALE GENOMIC DNA]</scope>
    <source>
        <strain evidence="3">CGMCC 1.16444</strain>
    </source>
</reference>
<gene>
    <name evidence="2" type="ORF">ACFPFW_06515</name>
</gene>
<feature type="transmembrane region" description="Helical" evidence="1">
    <location>
        <begin position="173"/>
        <end position="199"/>
    </location>
</feature>
<keyword evidence="1" id="KW-0472">Membrane</keyword>
<keyword evidence="1" id="KW-0812">Transmembrane</keyword>
<feature type="transmembrane region" description="Helical" evidence="1">
    <location>
        <begin position="133"/>
        <end position="153"/>
    </location>
</feature>
<feature type="transmembrane region" description="Helical" evidence="1">
    <location>
        <begin position="7"/>
        <end position="26"/>
    </location>
</feature>
<feature type="transmembrane region" description="Helical" evidence="1">
    <location>
        <begin position="38"/>
        <end position="58"/>
    </location>
</feature>
<feature type="transmembrane region" description="Helical" evidence="1">
    <location>
        <begin position="101"/>
        <end position="121"/>
    </location>
</feature>
<dbReference type="InterPro" id="IPR049713">
    <property type="entry name" value="Pr6Pr-like"/>
</dbReference>
<keyword evidence="3" id="KW-1185">Reference proteome</keyword>
<dbReference type="RefSeq" id="WP_114958123.1">
    <property type="nucleotide sequence ID" value="NZ_JBHSJF010000005.1"/>
</dbReference>